<organism evidence="2">
    <name type="scientific">marine metagenome</name>
    <dbReference type="NCBI Taxonomy" id="408172"/>
    <lineage>
        <taxon>unclassified sequences</taxon>
        <taxon>metagenomes</taxon>
        <taxon>ecological metagenomes</taxon>
    </lineage>
</organism>
<proteinExistence type="predicted"/>
<accession>A0A382XDB5</accession>
<dbReference type="EMBL" id="UINC01166934">
    <property type="protein sequence ID" value="SVD69157.1"/>
    <property type="molecule type" value="Genomic_DNA"/>
</dbReference>
<keyword evidence="1" id="KW-0472">Membrane</keyword>
<evidence type="ECO:0000313" key="2">
    <source>
        <dbReference type="EMBL" id="SVD69157.1"/>
    </source>
</evidence>
<dbReference type="AlphaFoldDB" id="A0A382XDB5"/>
<sequence length="205" mass="23326">MFLKRLSFGKKLIMVISIGGIISLTIMAYVLIRMHSGFAERQFILRHERLTALMANEMAPALHLGDGRIIDKKAKAFVSTAEENLILLKAFDLEGNEVYEKRNRDQAPDLSRKLQENLRELKQGGEIREDSAETVFFFKPAYLPGDEFGGFMAAAWSKQVLTRLKWELIKTALFVTLTILIISSIVIIFIMNRFITQPVGEMVVM</sequence>
<feature type="transmembrane region" description="Helical" evidence="1">
    <location>
        <begin position="172"/>
        <end position="195"/>
    </location>
</feature>
<keyword evidence="1" id="KW-0812">Transmembrane</keyword>
<gene>
    <name evidence="2" type="ORF">METZ01_LOCUS422011</name>
</gene>
<name>A0A382XDB5_9ZZZZ</name>
<reference evidence="2" key="1">
    <citation type="submission" date="2018-05" db="EMBL/GenBank/DDBJ databases">
        <authorList>
            <person name="Lanie J.A."/>
            <person name="Ng W.-L."/>
            <person name="Kazmierczak K.M."/>
            <person name="Andrzejewski T.M."/>
            <person name="Davidsen T.M."/>
            <person name="Wayne K.J."/>
            <person name="Tettelin H."/>
            <person name="Glass J.I."/>
            <person name="Rusch D."/>
            <person name="Podicherti R."/>
            <person name="Tsui H.-C.T."/>
            <person name="Winkler M.E."/>
        </authorList>
    </citation>
    <scope>NUCLEOTIDE SEQUENCE</scope>
</reference>
<protein>
    <submittedName>
        <fullName evidence="2">Uncharacterized protein</fullName>
    </submittedName>
</protein>
<feature type="non-terminal residue" evidence="2">
    <location>
        <position position="205"/>
    </location>
</feature>
<keyword evidence="1" id="KW-1133">Transmembrane helix</keyword>
<feature type="transmembrane region" description="Helical" evidence="1">
    <location>
        <begin position="12"/>
        <end position="32"/>
    </location>
</feature>
<evidence type="ECO:0000256" key="1">
    <source>
        <dbReference type="SAM" id="Phobius"/>
    </source>
</evidence>